<protein>
    <recommendedName>
        <fullName evidence="7">ADAMTS/ADAMTS-like Spacer 1 domain-containing protein</fullName>
    </recommendedName>
</protein>
<dbReference type="InterPro" id="IPR036383">
    <property type="entry name" value="TSP1_rpt_sf"/>
</dbReference>
<evidence type="ECO:0000256" key="4">
    <source>
        <dbReference type="ARBA" id="ARBA00022737"/>
    </source>
</evidence>
<dbReference type="InterPro" id="IPR010294">
    <property type="entry name" value="ADAMTS_spacer1"/>
</dbReference>
<dbReference type="Gene3D" id="2.20.100.10">
    <property type="entry name" value="Thrombospondin type-1 (TSP1) repeat"/>
    <property type="match status" value="5"/>
</dbReference>
<feature type="chain" id="PRO_5042944911" description="ADAMTS/ADAMTS-like Spacer 1 domain-containing protein" evidence="6">
    <location>
        <begin position="28"/>
        <end position="846"/>
    </location>
</feature>
<keyword evidence="9" id="KW-1185">Reference proteome</keyword>
<feature type="domain" description="ADAMTS/ADAMTS-like Spacer 1" evidence="7">
    <location>
        <begin position="49"/>
        <end position="161"/>
    </location>
</feature>
<sequence length="846" mass="92959">MVSLALRGALVIFVILAQILLLTPVNAQRRLVDTCKLCERRPESCRRIAGLYTVTVLTKGTYNPVVEIPPQACSINITELAPSQNYLALKTDRDDNIVNGHWSVGSVGSFRGVGTVFEYNRGASDCPGECITSPGPTDRRVVVQILYYNKNPGIAYSFVLPNDVAFKPFDEVAPKVEARSRSHHRRGSHGTRQNRQGTAFASDAEPYDSGIRRVAAAATQVHEPRASVTSHRRRTSAATASSSRARDLTDARTPANAYRGRTYGSHTLGGRGQSYTYQYTDNKNTNNPAVDRSKPSSSSSSVEGQYTPSRGSLSRSRTAYDSSRTSGVYSSSGSNRPRVPAAATTTSRRRPTFARRPYIRREQAPTWTKPETPTFISAYDNSNNNNNYRDTSRGLQTLASSSRGGLVDRTFSRGVEANNRLQTFERPVERRPVLTIGTGGSGNEYEWTISGLTECSRTCGGGTQETEVVCVLTSSGTQVVVTPDNCQNALKPRIQRVSCNNDPCTPGWETEEWSECSVTCGGGTQSRRIECRQRFSQTLELSVSASQCDQANKPAVAQQCNNDPCATWRTGAWGECSAECGGGEKQRTVECIDGQRVQIPDSYCSGDKPAAKEQCNSQACNTQWWHSHWSDQCSADCGSGVTTRHVICTDRSGRPVTDTACVRDQRPRDRKRCESTAGCGNVWFTGTWSQCSDSCGQGIRTREVLCMERQGGSGTLIPTQDDHCSTETKPSVEEPCFNTACGSQYYMTAWSQCTVTCGSGVKTRDVKCLDENQQPSRSCDRSRAPSSRDSCELSLCRDRQEVRDRPPQTSRTHGNCKNTFWNCRLVAQARLCPYYKEACCAACRDV</sequence>
<gene>
    <name evidence="8" type="ORF">V1264_001872</name>
</gene>
<dbReference type="InterPro" id="IPR000884">
    <property type="entry name" value="TSP1_rpt"/>
</dbReference>
<dbReference type="GO" id="GO:0030198">
    <property type="term" value="P:extracellular matrix organization"/>
    <property type="evidence" value="ECO:0007669"/>
    <property type="project" value="TreeGrafter"/>
</dbReference>
<dbReference type="GO" id="GO:0005576">
    <property type="term" value="C:extracellular region"/>
    <property type="evidence" value="ECO:0007669"/>
    <property type="project" value="UniProtKB-SubCell"/>
</dbReference>
<dbReference type="AlphaFoldDB" id="A0AAN9C2D1"/>
<accession>A0AAN9C2D1</accession>
<evidence type="ECO:0000313" key="9">
    <source>
        <dbReference type="Proteomes" id="UP001374579"/>
    </source>
</evidence>
<dbReference type="EMBL" id="JBAMIC010000001">
    <property type="protein sequence ID" value="KAK7116136.1"/>
    <property type="molecule type" value="Genomic_DNA"/>
</dbReference>
<dbReference type="GO" id="GO:0006508">
    <property type="term" value="P:proteolysis"/>
    <property type="evidence" value="ECO:0007669"/>
    <property type="project" value="TreeGrafter"/>
</dbReference>
<dbReference type="SMART" id="SM00209">
    <property type="entry name" value="TSP1"/>
    <property type="match status" value="6"/>
</dbReference>
<dbReference type="Gene3D" id="2.60.120.830">
    <property type="match status" value="1"/>
</dbReference>
<keyword evidence="4" id="KW-0677">Repeat</keyword>
<dbReference type="Pfam" id="PF19030">
    <property type="entry name" value="TSP1_ADAMTS"/>
    <property type="match status" value="6"/>
</dbReference>
<dbReference type="PANTHER" id="PTHR13723">
    <property type="entry name" value="ADAMTS A DISINTEGRIN AND METALLOPROTEASE WITH THROMBOSPONDIN MOTIFS PROTEASE"/>
    <property type="match status" value="1"/>
</dbReference>
<evidence type="ECO:0000256" key="6">
    <source>
        <dbReference type="SAM" id="SignalP"/>
    </source>
</evidence>
<evidence type="ECO:0000259" key="7">
    <source>
        <dbReference type="Pfam" id="PF05986"/>
    </source>
</evidence>
<feature type="region of interest" description="Disordered" evidence="5">
    <location>
        <begin position="177"/>
        <end position="206"/>
    </location>
</feature>
<name>A0AAN9C2D1_9CAEN</name>
<dbReference type="InterPro" id="IPR050439">
    <property type="entry name" value="ADAMTS_ADAMTS-like"/>
</dbReference>
<evidence type="ECO:0000256" key="5">
    <source>
        <dbReference type="SAM" id="MobiDB-lite"/>
    </source>
</evidence>
<proteinExistence type="predicted"/>
<dbReference type="FunFam" id="2.20.100.10:FF:000005">
    <property type="entry name" value="ADAM metallopeptidase with thrombospondin type 1 motif 9"/>
    <property type="match status" value="3"/>
</dbReference>
<dbReference type="PANTHER" id="PTHR13723:SF281">
    <property type="entry name" value="PAPILIN"/>
    <property type="match status" value="1"/>
</dbReference>
<dbReference type="GO" id="GO:0004222">
    <property type="term" value="F:metalloendopeptidase activity"/>
    <property type="evidence" value="ECO:0007669"/>
    <property type="project" value="TreeGrafter"/>
</dbReference>
<feature type="compositionally biased region" description="Low complexity" evidence="5">
    <location>
        <begin position="322"/>
        <end position="346"/>
    </location>
</feature>
<comment type="caution">
    <text evidence="8">The sequence shown here is derived from an EMBL/GenBank/DDBJ whole genome shotgun (WGS) entry which is preliminary data.</text>
</comment>
<feature type="compositionally biased region" description="Polar residues" evidence="5">
    <location>
        <begin position="273"/>
        <end position="288"/>
    </location>
</feature>
<evidence type="ECO:0000256" key="1">
    <source>
        <dbReference type="ARBA" id="ARBA00004613"/>
    </source>
</evidence>
<keyword evidence="3 6" id="KW-0732">Signal</keyword>
<evidence type="ECO:0000256" key="2">
    <source>
        <dbReference type="ARBA" id="ARBA00022525"/>
    </source>
</evidence>
<reference evidence="8 9" key="1">
    <citation type="submission" date="2024-02" db="EMBL/GenBank/DDBJ databases">
        <title>Chromosome-scale genome assembly of the rough periwinkle Littorina saxatilis.</title>
        <authorList>
            <person name="De Jode A."/>
            <person name="Faria R."/>
            <person name="Formenti G."/>
            <person name="Sims Y."/>
            <person name="Smith T.P."/>
            <person name="Tracey A."/>
            <person name="Wood J.M.D."/>
            <person name="Zagrodzka Z.B."/>
            <person name="Johannesson K."/>
            <person name="Butlin R.K."/>
            <person name="Leder E.H."/>
        </authorList>
    </citation>
    <scope>NUCLEOTIDE SEQUENCE [LARGE SCALE GENOMIC DNA]</scope>
    <source>
        <strain evidence="8">Snail1</strain>
        <tissue evidence="8">Muscle</tissue>
    </source>
</reference>
<feature type="signal peptide" evidence="6">
    <location>
        <begin position="1"/>
        <end position="27"/>
    </location>
</feature>
<evidence type="ECO:0000256" key="3">
    <source>
        <dbReference type="ARBA" id="ARBA00022729"/>
    </source>
</evidence>
<dbReference type="PROSITE" id="PS50092">
    <property type="entry name" value="TSP1"/>
    <property type="match status" value="6"/>
</dbReference>
<feature type="compositionally biased region" description="Polar residues" evidence="5">
    <location>
        <begin position="302"/>
        <end position="321"/>
    </location>
</feature>
<keyword evidence="2" id="KW-0964">Secreted</keyword>
<comment type="subcellular location">
    <subcellularLocation>
        <location evidence="1">Secreted</location>
    </subcellularLocation>
</comment>
<dbReference type="Proteomes" id="UP001374579">
    <property type="component" value="Unassembled WGS sequence"/>
</dbReference>
<feature type="region of interest" description="Disordered" evidence="5">
    <location>
        <begin position="218"/>
        <end position="356"/>
    </location>
</feature>
<dbReference type="SUPFAM" id="SSF82895">
    <property type="entry name" value="TSP-1 type 1 repeat"/>
    <property type="match status" value="6"/>
</dbReference>
<organism evidence="8 9">
    <name type="scientific">Littorina saxatilis</name>
    <dbReference type="NCBI Taxonomy" id="31220"/>
    <lineage>
        <taxon>Eukaryota</taxon>
        <taxon>Metazoa</taxon>
        <taxon>Spiralia</taxon>
        <taxon>Lophotrochozoa</taxon>
        <taxon>Mollusca</taxon>
        <taxon>Gastropoda</taxon>
        <taxon>Caenogastropoda</taxon>
        <taxon>Littorinimorpha</taxon>
        <taxon>Littorinoidea</taxon>
        <taxon>Littorinidae</taxon>
        <taxon>Littorina</taxon>
    </lineage>
</organism>
<dbReference type="GO" id="GO:0031012">
    <property type="term" value="C:extracellular matrix"/>
    <property type="evidence" value="ECO:0007669"/>
    <property type="project" value="TreeGrafter"/>
</dbReference>
<dbReference type="Pfam" id="PF05986">
    <property type="entry name" value="ADAMTS_spacer1"/>
    <property type="match status" value="1"/>
</dbReference>
<evidence type="ECO:0000313" key="8">
    <source>
        <dbReference type="EMBL" id="KAK7116136.1"/>
    </source>
</evidence>